<dbReference type="EMBL" id="AZIL01001173">
    <property type="protein sequence ID" value="EWM24684.1"/>
    <property type="molecule type" value="Genomic_DNA"/>
</dbReference>
<comment type="pathway">
    <text evidence="8">Cofactor biosynthesis; ubiquinone biosynthesis.</text>
</comment>
<dbReference type="GO" id="GO:0005743">
    <property type="term" value="C:mitochondrial inner membrane"/>
    <property type="evidence" value="ECO:0007669"/>
    <property type="project" value="UniProtKB-SubCell"/>
</dbReference>
<evidence type="ECO:0000313" key="9">
    <source>
        <dbReference type="EMBL" id="EWM24684.1"/>
    </source>
</evidence>
<evidence type="ECO:0000256" key="5">
    <source>
        <dbReference type="ARBA" id="ARBA00022692"/>
    </source>
</evidence>
<keyword evidence="8" id="KW-0414">Isoprene biosynthesis</keyword>
<dbReference type="UniPathway" id="UPA00232"/>
<dbReference type="InterPro" id="IPR006370">
    <property type="entry name" value="HB_polyprenyltransferase-like"/>
</dbReference>
<dbReference type="InterPro" id="IPR044878">
    <property type="entry name" value="UbiA_sf"/>
</dbReference>
<comment type="cofactor">
    <cofactor evidence="1 8">
        <name>Mg(2+)</name>
        <dbReference type="ChEBI" id="CHEBI:18420"/>
    </cofactor>
</comment>
<reference evidence="9 10" key="1">
    <citation type="journal article" date="2014" name="Mol. Plant">
        <title>Chromosome Scale Genome Assembly and Transcriptome Profiling of Nannochloropsis gaditana in Nitrogen Depletion.</title>
        <authorList>
            <person name="Corteggiani Carpinelli E."/>
            <person name="Telatin A."/>
            <person name="Vitulo N."/>
            <person name="Forcato C."/>
            <person name="D'Angelo M."/>
            <person name="Schiavon R."/>
            <person name="Vezzi A."/>
            <person name="Giacometti G.M."/>
            <person name="Morosinotto T."/>
            <person name="Valle G."/>
        </authorList>
    </citation>
    <scope>NUCLEOTIDE SEQUENCE [LARGE SCALE GENOMIC DNA]</scope>
    <source>
        <strain evidence="9 10">B-31</strain>
    </source>
</reference>
<comment type="subcellular location">
    <subcellularLocation>
        <location evidence="2">Membrane</location>
        <topology evidence="2">Multi-pass membrane protein</topology>
    </subcellularLocation>
    <subcellularLocation>
        <location evidence="8">Mitochondrion inner membrane</location>
        <topology evidence="8">Multi-pass membrane protein</topology>
        <orientation evidence="8">Matrix side</orientation>
    </subcellularLocation>
</comment>
<evidence type="ECO:0000256" key="1">
    <source>
        <dbReference type="ARBA" id="ARBA00001946"/>
    </source>
</evidence>
<feature type="transmembrane region" description="Helical" evidence="8">
    <location>
        <begin position="264"/>
        <end position="281"/>
    </location>
</feature>
<dbReference type="GO" id="GO:0006744">
    <property type="term" value="P:ubiquinone biosynthetic process"/>
    <property type="evidence" value="ECO:0007669"/>
    <property type="project" value="UniProtKB-UniRule"/>
</dbReference>
<dbReference type="AlphaFoldDB" id="W7TWG2"/>
<dbReference type="PROSITE" id="PS00943">
    <property type="entry name" value="UBIA"/>
    <property type="match status" value="1"/>
</dbReference>
<feature type="transmembrane region" description="Helical" evidence="8">
    <location>
        <begin position="169"/>
        <end position="190"/>
    </location>
</feature>
<keyword evidence="8" id="KW-0496">Mitochondrion</keyword>
<dbReference type="GO" id="GO:0008412">
    <property type="term" value="F:4-hydroxybenzoate polyprenyltransferase activity"/>
    <property type="evidence" value="ECO:0007669"/>
    <property type="project" value="UniProtKB-EC"/>
</dbReference>
<dbReference type="CDD" id="cd13959">
    <property type="entry name" value="PT_UbiA_COQ2"/>
    <property type="match status" value="1"/>
</dbReference>
<dbReference type="Pfam" id="PF01040">
    <property type="entry name" value="UbiA"/>
    <property type="match status" value="1"/>
</dbReference>
<dbReference type="Gene3D" id="1.20.120.1780">
    <property type="entry name" value="UbiA prenyltransferase"/>
    <property type="match status" value="1"/>
</dbReference>
<dbReference type="FunFam" id="1.20.120.1780:FF:000001">
    <property type="entry name" value="4-hydroxybenzoate octaprenyltransferase"/>
    <property type="match status" value="1"/>
</dbReference>
<evidence type="ECO:0000256" key="4">
    <source>
        <dbReference type="ARBA" id="ARBA00022679"/>
    </source>
</evidence>
<gene>
    <name evidence="9" type="ORF">Naga_100123g4</name>
</gene>
<organism evidence="9 10">
    <name type="scientific">Nannochloropsis gaditana</name>
    <dbReference type="NCBI Taxonomy" id="72520"/>
    <lineage>
        <taxon>Eukaryota</taxon>
        <taxon>Sar</taxon>
        <taxon>Stramenopiles</taxon>
        <taxon>Ochrophyta</taxon>
        <taxon>Eustigmatophyceae</taxon>
        <taxon>Eustigmatales</taxon>
        <taxon>Monodopsidaceae</taxon>
        <taxon>Nannochloropsis</taxon>
    </lineage>
</organism>
<feature type="transmembrane region" description="Helical" evidence="8">
    <location>
        <begin position="237"/>
        <end position="255"/>
    </location>
</feature>
<dbReference type="FunFam" id="1.10.357.140:FF:000003">
    <property type="entry name" value="4-hydroxybenzoate polyprenyltransferase, mitochondrial"/>
    <property type="match status" value="1"/>
</dbReference>
<evidence type="ECO:0000256" key="2">
    <source>
        <dbReference type="ARBA" id="ARBA00004141"/>
    </source>
</evidence>
<dbReference type="PANTHER" id="PTHR11048:SF28">
    <property type="entry name" value="4-HYDROXYBENZOATE POLYPRENYLTRANSFERASE, MITOCHONDRIAL"/>
    <property type="match status" value="1"/>
</dbReference>
<accession>W7TWG2</accession>
<dbReference type="HAMAP" id="MF_01635">
    <property type="entry name" value="UbiA"/>
    <property type="match status" value="1"/>
</dbReference>
<feature type="transmembrane region" description="Helical" evidence="8">
    <location>
        <begin position="211"/>
        <end position="231"/>
    </location>
</feature>
<dbReference type="PANTHER" id="PTHR11048">
    <property type="entry name" value="PRENYLTRANSFERASES"/>
    <property type="match status" value="1"/>
</dbReference>
<keyword evidence="6 8" id="KW-1133">Transmembrane helix</keyword>
<evidence type="ECO:0000256" key="3">
    <source>
        <dbReference type="ARBA" id="ARBA00005985"/>
    </source>
</evidence>
<protein>
    <recommendedName>
        <fullName evidence="8">4-hydroxybenzoate polyprenyltransferase, mitochondrial</fullName>
        <shortName evidence="8">4-HB polyprenyltransferase</shortName>
        <ecNumber evidence="8">2.5.1.39</ecNumber>
    </recommendedName>
    <alternativeName>
        <fullName evidence="8">Para-hydroxybenzoate--polyprenyltransferase</fullName>
        <shortName evidence="8">PHB:PPT</shortName>
        <shortName evidence="8">PHB:polyprenyltransferase</shortName>
    </alternativeName>
</protein>
<comment type="function">
    <text evidence="8">Catalyzes the prenylation of para-hydroxybenzoate (PHB) with an all-trans polyprenyl group. Mediates the second step in the final reaction sequence of coenzyme Q (CoQ) biosynthesis, which is the condensation of the polyisoprenoid side chain with PHB, generating the first membrane-bound Q intermediate.</text>
</comment>
<dbReference type="InterPro" id="IPR030470">
    <property type="entry name" value="UbiA_prenylTrfase_CS"/>
</dbReference>
<evidence type="ECO:0000256" key="6">
    <source>
        <dbReference type="ARBA" id="ARBA00022989"/>
    </source>
</evidence>
<dbReference type="OrthoDB" id="18170at2759"/>
<name>W7TWG2_9STRA</name>
<dbReference type="Proteomes" id="UP000019335">
    <property type="component" value="Chromosome 13"/>
</dbReference>
<sequence>MWMAWGGRLIRGTTSRKHSTSRQRLVHLSSHHLRCHLPCVYVHARHPCWLENPSCTMRRGRQRFHSTDLQKELACHPCLRHGSFMSMFGPIPKLTRHYLASVSSSRPSPPPPLTPRSSRFVESMPKAVQPYMRLARLDKPIGTYLLLWPGFWSLALAAAPGALPDWKLLAAFGVGTLVMRSAGCTVNDLWDRDLDKNVARTKHRPITSGEISVQNGVGFLGIQLLAGLGVLTQLNEYTIYLGMASVPLVLAYPLMKRWTDYPQLFLGITFNWGALMGWAATHGSCDWPIVLPLYASAVAWTVVYDTLYAHQDKRDDSRLGIRSTALTFGDSGTKPVLTGLSAAMVGGLLLVGIEADLSWHFYLGTGLTASHLAWQLITADLNCSSNLSARFESNKWVGGLVFGSIVAGRYFT</sequence>
<keyword evidence="4 8" id="KW-0808">Transferase</keyword>
<comment type="similarity">
    <text evidence="3 8">Belongs to the UbiA prenyltransferase family.</text>
</comment>
<feature type="transmembrane region" description="Helical" evidence="8">
    <location>
        <begin position="287"/>
        <end position="308"/>
    </location>
</feature>
<dbReference type="InterPro" id="IPR039653">
    <property type="entry name" value="Prenyltransferase"/>
</dbReference>
<dbReference type="EC" id="2.5.1.39" evidence="8"/>
<dbReference type="OMA" id="KRVTTTH"/>
<keyword evidence="5 8" id="KW-0812">Transmembrane</keyword>
<comment type="caution">
    <text evidence="9">The sequence shown here is derived from an EMBL/GenBank/DDBJ whole genome shotgun (WGS) entry which is preliminary data.</text>
</comment>
<dbReference type="Gene3D" id="1.10.357.140">
    <property type="entry name" value="UbiA prenyltransferase"/>
    <property type="match status" value="1"/>
</dbReference>
<dbReference type="InterPro" id="IPR000537">
    <property type="entry name" value="UbiA_prenyltransferase"/>
</dbReference>
<feature type="transmembrane region" description="Helical" evidence="8">
    <location>
        <begin position="141"/>
        <end position="163"/>
    </location>
</feature>
<evidence type="ECO:0000256" key="7">
    <source>
        <dbReference type="ARBA" id="ARBA00023136"/>
    </source>
</evidence>
<evidence type="ECO:0000313" key="10">
    <source>
        <dbReference type="Proteomes" id="UP000019335"/>
    </source>
</evidence>
<keyword evidence="7 8" id="KW-0472">Membrane</keyword>
<dbReference type="NCBIfam" id="TIGR01474">
    <property type="entry name" value="ubiA_proteo"/>
    <property type="match status" value="1"/>
</dbReference>
<dbReference type="GO" id="GO:0008299">
    <property type="term" value="P:isoprenoid biosynthetic process"/>
    <property type="evidence" value="ECO:0007669"/>
    <property type="project" value="UniProtKB-UniRule"/>
</dbReference>
<keyword evidence="8" id="KW-0999">Mitochondrion inner membrane</keyword>
<evidence type="ECO:0000256" key="8">
    <source>
        <dbReference type="HAMAP-Rule" id="MF_03189"/>
    </source>
</evidence>
<comment type="catalytic activity">
    <reaction evidence="8">
        <text>an all-trans-polyprenyl diphosphate + 4-hydroxybenzoate = a 4-hydroxy-3-(all-trans-polyprenyl)benzoate + diphosphate</text>
        <dbReference type="Rhea" id="RHEA:44504"/>
        <dbReference type="Rhea" id="RHEA-COMP:9514"/>
        <dbReference type="Rhea" id="RHEA-COMP:9564"/>
        <dbReference type="ChEBI" id="CHEBI:17879"/>
        <dbReference type="ChEBI" id="CHEBI:33019"/>
        <dbReference type="ChEBI" id="CHEBI:58914"/>
        <dbReference type="ChEBI" id="CHEBI:78396"/>
        <dbReference type="EC" id="2.5.1.39"/>
    </reaction>
</comment>
<proteinExistence type="inferred from homology"/>
<keyword evidence="10" id="KW-1185">Reference proteome</keyword>
<keyword evidence="8" id="KW-0831">Ubiquinone biosynthesis</keyword>